<keyword evidence="6" id="KW-0274">FAD</keyword>
<dbReference type="RefSeq" id="WP_343992475.1">
    <property type="nucleotide sequence ID" value="NZ_BAAALG010000004.1"/>
</dbReference>
<protein>
    <submittedName>
        <fullName evidence="12">Dihydroorotate dehydrogenase electron transfer subunit</fullName>
    </submittedName>
</protein>
<evidence type="ECO:0000313" key="13">
    <source>
        <dbReference type="Proteomes" id="UP001501581"/>
    </source>
</evidence>
<proteinExistence type="inferred from homology"/>
<dbReference type="PANTHER" id="PTHR43513:SF3">
    <property type="entry name" value="DIHYDROOROTATE DEHYDROGENASE B (NAD(+)), ELECTRON TRANSFER SUBUNIT-RELATED"/>
    <property type="match status" value="1"/>
</dbReference>
<keyword evidence="5" id="KW-0479">Metal-binding</keyword>
<evidence type="ECO:0000313" key="12">
    <source>
        <dbReference type="EMBL" id="GAA1097179.1"/>
    </source>
</evidence>
<dbReference type="EMBL" id="BAAALG010000004">
    <property type="protein sequence ID" value="GAA1097179.1"/>
    <property type="molecule type" value="Genomic_DNA"/>
</dbReference>
<evidence type="ECO:0000256" key="2">
    <source>
        <dbReference type="ARBA" id="ARBA00022448"/>
    </source>
</evidence>
<evidence type="ECO:0000256" key="3">
    <source>
        <dbReference type="ARBA" id="ARBA00022630"/>
    </source>
</evidence>
<dbReference type="InterPro" id="IPR017938">
    <property type="entry name" value="Riboflavin_synthase-like_b-brl"/>
</dbReference>
<evidence type="ECO:0000256" key="6">
    <source>
        <dbReference type="ARBA" id="ARBA00022827"/>
    </source>
</evidence>
<evidence type="ECO:0000256" key="9">
    <source>
        <dbReference type="ARBA" id="ARBA00023014"/>
    </source>
</evidence>
<dbReference type="PANTHER" id="PTHR43513">
    <property type="entry name" value="DIHYDROOROTATE DEHYDROGENASE B (NAD(+)), ELECTRON TRANSFER SUBUNIT"/>
    <property type="match status" value="1"/>
</dbReference>
<dbReference type="InterPro" id="IPR012165">
    <property type="entry name" value="Cyt_c3_hydrogenase_gsu"/>
</dbReference>
<reference evidence="12 13" key="1">
    <citation type="journal article" date="2019" name="Int. J. Syst. Evol. Microbiol.">
        <title>The Global Catalogue of Microorganisms (GCM) 10K type strain sequencing project: providing services to taxonomists for standard genome sequencing and annotation.</title>
        <authorList>
            <consortium name="The Broad Institute Genomics Platform"/>
            <consortium name="The Broad Institute Genome Sequencing Center for Infectious Disease"/>
            <person name="Wu L."/>
            <person name="Ma J."/>
        </authorList>
    </citation>
    <scope>NUCLEOTIDE SEQUENCE [LARGE SCALE GENOMIC DNA]</scope>
    <source>
        <strain evidence="12 13">JCM 13008</strain>
    </source>
</reference>
<evidence type="ECO:0000256" key="7">
    <source>
        <dbReference type="ARBA" id="ARBA00022982"/>
    </source>
</evidence>
<keyword evidence="3" id="KW-0285">Flavoprotein</keyword>
<evidence type="ECO:0000256" key="8">
    <source>
        <dbReference type="ARBA" id="ARBA00023004"/>
    </source>
</evidence>
<evidence type="ECO:0000256" key="4">
    <source>
        <dbReference type="ARBA" id="ARBA00022714"/>
    </source>
</evidence>
<keyword evidence="7" id="KW-0249">Electron transport</keyword>
<dbReference type="Proteomes" id="UP001501581">
    <property type="component" value="Unassembled WGS sequence"/>
</dbReference>
<keyword evidence="2" id="KW-0813">Transport</keyword>
<sequence>MSAHVPIQIAAEVVAIKRVGALRQLTLTAPGVAELFRPGNVVSLVLPGGARLARRSYWVHRVSPVGPRGPSLELIVEPRGVAGSWLASREPGHQVAMIGPLGRPFAQPREPVTCVLVGDGVHAAPLVPLAERLRERGCVVHVLLAAPTEAQLAGVVDVRRFARSVQVVTGDGSIGARGGIADVLPELIARTAAEVVYAAGEVPAMHDVARIAEASGAWSQVGLRLDQPCGTGLCHGCPVPVAGEDGAPRTVRACVEGPVFRGDRVRWADL</sequence>
<evidence type="ECO:0000256" key="10">
    <source>
        <dbReference type="ARBA" id="ARBA00034078"/>
    </source>
</evidence>
<dbReference type="PIRSF" id="PIRSF006816">
    <property type="entry name" value="Cyc3_hyd_g"/>
    <property type="match status" value="1"/>
</dbReference>
<feature type="domain" description="FAD-binding FR-type" evidence="11">
    <location>
        <begin position="6"/>
        <end position="107"/>
    </location>
</feature>
<accession>A0ABN1TR71</accession>
<evidence type="ECO:0000256" key="5">
    <source>
        <dbReference type="ARBA" id="ARBA00022723"/>
    </source>
</evidence>
<keyword evidence="9" id="KW-0411">Iron-sulfur</keyword>
<dbReference type="InterPro" id="IPR050353">
    <property type="entry name" value="PyrK_electron_transfer"/>
</dbReference>
<comment type="similarity">
    <text evidence="1">Belongs to the PyrK family.</text>
</comment>
<dbReference type="InterPro" id="IPR019480">
    <property type="entry name" value="Dihydroorotate_DH_Fe-S-bd"/>
</dbReference>
<dbReference type="SUPFAM" id="SSF52343">
    <property type="entry name" value="Ferredoxin reductase-like, C-terminal NADP-linked domain"/>
    <property type="match status" value="1"/>
</dbReference>
<comment type="cofactor">
    <cofactor evidence="10">
        <name>[2Fe-2S] cluster</name>
        <dbReference type="ChEBI" id="CHEBI:190135"/>
    </cofactor>
</comment>
<dbReference type="Gene3D" id="2.40.30.10">
    <property type="entry name" value="Translation factors"/>
    <property type="match status" value="1"/>
</dbReference>
<evidence type="ECO:0000259" key="11">
    <source>
        <dbReference type="PROSITE" id="PS51384"/>
    </source>
</evidence>
<dbReference type="InterPro" id="IPR017927">
    <property type="entry name" value="FAD-bd_FR_type"/>
</dbReference>
<evidence type="ECO:0000256" key="1">
    <source>
        <dbReference type="ARBA" id="ARBA00006422"/>
    </source>
</evidence>
<keyword evidence="13" id="KW-1185">Reference proteome</keyword>
<dbReference type="Pfam" id="PF10418">
    <property type="entry name" value="DHODB_Fe-S_bind"/>
    <property type="match status" value="1"/>
</dbReference>
<dbReference type="Gene3D" id="3.40.50.80">
    <property type="entry name" value="Nucleotide-binding domain of ferredoxin-NADP reductase (FNR) module"/>
    <property type="match status" value="1"/>
</dbReference>
<dbReference type="InterPro" id="IPR037117">
    <property type="entry name" value="Dihydroorotate_DH_ele_sf"/>
</dbReference>
<organism evidence="12 13">
    <name type="scientific">Nocardioides dubius</name>
    <dbReference type="NCBI Taxonomy" id="317019"/>
    <lineage>
        <taxon>Bacteria</taxon>
        <taxon>Bacillati</taxon>
        <taxon>Actinomycetota</taxon>
        <taxon>Actinomycetes</taxon>
        <taxon>Propionibacteriales</taxon>
        <taxon>Nocardioidaceae</taxon>
        <taxon>Nocardioides</taxon>
    </lineage>
</organism>
<dbReference type="InterPro" id="IPR039261">
    <property type="entry name" value="FNR_nucleotide-bd"/>
</dbReference>
<dbReference type="PROSITE" id="PS51384">
    <property type="entry name" value="FAD_FR"/>
    <property type="match status" value="1"/>
</dbReference>
<keyword evidence="4" id="KW-0001">2Fe-2S</keyword>
<dbReference type="Gene3D" id="2.10.240.10">
    <property type="entry name" value="Dihydroorotate dehydrogenase, electron transfer subunit"/>
    <property type="match status" value="1"/>
</dbReference>
<keyword evidence="8" id="KW-0408">Iron</keyword>
<dbReference type="SUPFAM" id="SSF63380">
    <property type="entry name" value="Riboflavin synthase domain-like"/>
    <property type="match status" value="1"/>
</dbReference>
<name>A0ABN1TR71_9ACTN</name>
<comment type="caution">
    <text evidence="12">The sequence shown here is derived from an EMBL/GenBank/DDBJ whole genome shotgun (WGS) entry which is preliminary data.</text>
</comment>
<gene>
    <name evidence="12" type="ORF">GCM10009668_12590</name>
</gene>